<evidence type="ECO:0000256" key="1">
    <source>
        <dbReference type="ARBA" id="ARBA00004141"/>
    </source>
</evidence>
<dbReference type="EMBL" id="JADCLJ010000020">
    <property type="protein sequence ID" value="MBE4908859.1"/>
    <property type="molecule type" value="Genomic_DNA"/>
</dbReference>
<dbReference type="Proteomes" id="UP001516662">
    <property type="component" value="Unassembled WGS sequence"/>
</dbReference>
<proteinExistence type="inferred from homology"/>
<evidence type="ECO:0000313" key="8">
    <source>
        <dbReference type="Proteomes" id="UP001516662"/>
    </source>
</evidence>
<comment type="subcellular location">
    <subcellularLocation>
        <location evidence="1">Membrane</location>
        <topology evidence="1">Multi-pass membrane protein</topology>
    </subcellularLocation>
</comment>
<feature type="transmembrane region" description="Helical" evidence="6">
    <location>
        <begin position="315"/>
        <end position="337"/>
    </location>
</feature>
<evidence type="ECO:0000256" key="5">
    <source>
        <dbReference type="ARBA" id="ARBA00023136"/>
    </source>
</evidence>
<gene>
    <name evidence="7" type="primary">ytvI</name>
    <name evidence="7" type="ORF">IMZ08_12395</name>
</gene>
<dbReference type="NCBIfam" id="TIGR02872">
    <property type="entry name" value="spore_ytvI"/>
    <property type="match status" value="1"/>
</dbReference>
<dbReference type="InterPro" id="IPR002549">
    <property type="entry name" value="AI-2E-like"/>
</dbReference>
<keyword evidence="4 6" id="KW-1133">Transmembrane helix</keyword>
<evidence type="ECO:0000313" key="7">
    <source>
        <dbReference type="EMBL" id="MBE4908859.1"/>
    </source>
</evidence>
<name>A0ABR9QK90_9BACI</name>
<comment type="similarity">
    <text evidence="2">Belongs to the autoinducer-2 exporter (AI-2E) (TC 2.A.86) family.</text>
</comment>
<protein>
    <submittedName>
        <fullName evidence="7">Sporulation integral membrane protein YtvI</fullName>
    </submittedName>
</protein>
<organism evidence="7 8">
    <name type="scientific">Litchfieldia luteola</name>
    <dbReference type="NCBI Taxonomy" id="682179"/>
    <lineage>
        <taxon>Bacteria</taxon>
        <taxon>Bacillati</taxon>
        <taxon>Bacillota</taxon>
        <taxon>Bacilli</taxon>
        <taxon>Bacillales</taxon>
        <taxon>Bacillaceae</taxon>
        <taxon>Litchfieldia</taxon>
    </lineage>
</organism>
<feature type="transmembrane region" description="Helical" evidence="6">
    <location>
        <begin position="9"/>
        <end position="27"/>
    </location>
</feature>
<evidence type="ECO:0000256" key="4">
    <source>
        <dbReference type="ARBA" id="ARBA00022989"/>
    </source>
</evidence>
<accession>A0ABR9QK90</accession>
<dbReference type="RefSeq" id="WP_193536899.1">
    <property type="nucleotide sequence ID" value="NZ_JADCLJ010000020.1"/>
</dbReference>
<dbReference type="Pfam" id="PF01594">
    <property type="entry name" value="AI-2E_transport"/>
    <property type="match status" value="1"/>
</dbReference>
<comment type="caution">
    <text evidence="7">The sequence shown here is derived from an EMBL/GenBank/DDBJ whole genome shotgun (WGS) entry which is preliminary data.</text>
</comment>
<keyword evidence="8" id="KW-1185">Reference proteome</keyword>
<sequence length="352" mass="39754">MSSLFTKRTILIVLSILLIILLGYWILPVSIPLIIAFVTALLLEPAVKLFQKRFKIKRTLSVTIIFIIFLLLMALGSYFLITKVIAEAIQIIENAPIYIYEINRVLLEVEKNLYDRSQDLPPEFVEVITRQVEETLYNFQTGLLAYVNIENLKSLLTEIPSYLVSFIVYLIALFLLMIEMPNLKEKLFTLFTSRTVDKVNFMTSRLSYVFFGFIKAQFLVSIIIFITSFIGLLVIAPDVALMMAFIIWIIDVIPIIGSIVVMGPWALFHFITGNIVLGTELAILGVILLVIRRTIEPKVMGSHIGLSPLSTLIAMYLGLKLIGILGFIIGPILLIAFNSAREAGIIKFNFKI</sequence>
<dbReference type="PANTHER" id="PTHR21716:SF68">
    <property type="entry name" value="TRANSPORT PROTEIN YTVI-RELATED"/>
    <property type="match status" value="1"/>
</dbReference>
<feature type="transmembrane region" description="Helical" evidence="6">
    <location>
        <begin position="208"/>
        <end position="235"/>
    </location>
</feature>
<keyword evidence="3 6" id="KW-0812">Transmembrane</keyword>
<evidence type="ECO:0000256" key="6">
    <source>
        <dbReference type="SAM" id="Phobius"/>
    </source>
</evidence>
<evidence type="ECO:0000256" key="2">
    <source>
        <dbReference type="ARBA" id="ARBA00009773"/>
    </source>
</evidence>
<feature type="transmembrane region" description="Helical" evidence="6">
    <location>
        <begin position="62"/>
        <end position="81"/>
    </location>
</feature>
<keyword evidence="5 6" id="KW-0472">Membrane</keyword>
<feature type="transmembrane region" description="Helical" evidence="6">
    <location>
        <begin position="241"/>
        <end position="268"/>
    </location>
</feature>
<evidence type="ECO:0000256" key="3">
    <source>
        <dbReference type="ARBA" id="ARBA00022692"/>
    </source>
</evidence>
<dbReference type="InterPro" id="IPR014227">
    <property type="entry name" value="YtvI-like"/>
</dbReference>
<reference evidence="7 8" key="1">
    <citation type="submission" date="2020-10" db="EMBL/GenBank/DDBJ databases">
        <title>Bacillus sp. HD4P25, an endophyte from a halophyte.</title>
        <authorList>
            <person name="Sun J.-Q."/>
        </authorList>
    </citation>
    <scope>NUCLEOTIDE SEQUENCE [LARGE SCALE GENOMIC DNA]</scope>
    <source>
        <strain evidence="7 8">YIM 93174</strain>
    </source>
</reference>
<feature type="transmembrane region" description="Helical" evidence="6">
    <location>
        <begin position="275"/>
        <end position="295"/>
    </location>
</feature>
<feature type="transmembrane region" description="Helical" evidence="6">
    <location>
        <begin position="159"/>
        <end position="178"/>
    </location>
</feature>
<dbReference type="PANTHER" id="PTHR21716">
    <property type="entry name" value="TRANSMEMBRANE PROTEIN"/>
    <property type="match status" value="1"/>
</dbReference>